<keyword evidence="3" id="KW-0808">Transferase</keyword>
<dbReference type="EMBL" id="MU032344">
    <property type="protein sequence ID" value="KAF3771092.1"/>
    <property type="molecule type" value="Genomic_DNA"/>
</dbReference>
<feature type="non-terminal residue" evidence="10">
    <location>
        <position position="363"/>
    </location>
</feature>
<dbReference type="GO" id="GO:0016020">
    <property type="term" value="C:membrane"/>
    <property type="evidence" value="ECO:0007669"/>
    <property type="project" value="UniProtKB-SubCell"/>
</dbReference>
<organism evidence="10 11">
    <name type="scientific">Cryphonectria parasitica (strain ATCC 38755 / EP155)</name>
    <dbReference type="NCBI Taxonomy" id="660469"/>
    <lineage>
        <taxon>Eukaryota</taxon>
        <taxon>Fungi</taxon>
        <taxon>Dikarya</taxon>
        <taxon>Ascomycota</taxon>
        <taxon>Pezizomycotina</taxon>
        <taxon>Sordariomycetes</taxon>
        <taxon>Sordariomycetidae</taxon>
        <taxon>Diaporthales</taxon>
        <taxon>Cryphonectriaceae</taxon>
        <taxon>Cryphonectria-Endothia species complex</taxon>
        <taxon>Cryphonectria</taxon>
    </lineage>
</organism>
<dbReference type="GO" id="GO:0012505">
    <property type="term" value="C:endomembrane system"/>
    <property type="evidence" value="ECO:0007669"/>
    <property type="project" value="UniProtKB-SubCell"/>
</dbReference>
<keyword evidence="5" id="KW-0735">Signal-anchor</keyword>
<dbReference type="AlphaFoldDB" id="A0A9P5CV41"/>
<evidence type="ECO:0000256" key="8">
    <source>
        <dbReference type="ARBA" id="ARBA00037847"/>
    </source>
</evidence>
<dbReference type="GeneID" id="63833927"/>
<reference evidence="10" key="1">
    <citation type="journal article" date="2020" name="Phytopathology">
        <title>Genome sequence of the chestnut blight fungus Cryphonectria parasitica EP155: A fundamental resource for an archetypical invasive plant pathogen.</title>
        <authorList>
            <person name="Crouch J.A."/>
            <person name="Dawe A."/>
            <person name="Aerts A."/>
            <person name="Barry K."/>
            <person name="Churchill A.C.L."/>
            <person name="Grimwood J."/>
            <person name="Hillman B."/>
            <person name="Milgroom M.G."/>
            <person name="Pangilinan J."/>
            <person name="Smith M."/>
            <person name="Salamov A."/>
            <person name="Schmutz J."/>
            <person name="Yadav J."/>
            <person name="Grigoriev I.V."/>
            <person name="Nuss D."/>
        </authorList>
    </citation>
    <scope>NUCLEOTIDE SEQUENCE</scope>
    <source>
        <strain evidence="10">EP155</strain>
    </source>
</reference>
<evidence type="ECO:0000313" key="10">
    <source>
        <dbReference type="EMBL" id="KAF3771092.1"/>
    </source>
</evidence>
<keyword evidence="6" id="KW-1133">Transmembrane helix</keyword>
<evidence type="ECO:0000256" key="1">
    <source>
        <dbReference type="ARBA" id="ARBA00004606"/>
    </source>
</evidence>
<feature type="domain" description="Fringe-like glycosyltransferase" evidence="9">
    <location>
        <begin position="101"/>
        <end position="210"/>
    </location>
</feature>
<sequence>ITLEFPPKKQSPDASKMIFGVATTLDRMPENLRNFQHWAARTSARLVVVHEPRNETLRPGEPSAEEMEQLFKGAGIERITLVERDQGWGERFVSLLGVLHDRMEPQVEWAVLMDDDTFFLDLDAVQAMLAKYNPSQLWYVGALSDNKWNINNGGLYAVGGAGIFISRPLLETMRPFADGCFPEEGTMAGGDTLVGQCIHRHTTTKLTLEHGLYQLDLHGDVTGFYEAPRPQPLSVHHWKSWHHHDIPAVATVARVCGRPCVLQNFRFQDGWQMSNGFSIVKYGYGDAELAVQHPQAMEHTWKHTEWEIEDSWDYSFAPLKERDEGKVQFLMEKSVVELDGSVTLYYVRRKNGIGNGLIRMIWR</sequence>
<dbReference type="Proteomes" id="UP000803844">
    <property type="component" value="Unassembled WGS sequence"/>
</dbReference>
<name>A0A9P5CV41_CRYP1</name>
<comment type="caution">
    <text evidence="10">The sequence shown here is derived from an EMBL/GenBank/DDBJ whole genome shotgun (WGS) entry which is preliminary data.</text>
</comment>
<evidence type="ECO:0000256" key="5">
    <source>
        <dbReference type="ARBA" id="ARBA00022968"/>
    </source>
</evidence>
<protein>
    <submittedName>
        <fullName evidence="10">Family 31 glycosyltransferase</fullName>
    </submittedName>
</protein>
<accession>A0A9P5CV41</accession>
<gene>
    <name evidence="10" type="ORF">M406DRAFT_25195</name>
</gene>
<evidence type="ECO:0000259" key="9">
    <source>
        <dbReference type="Pfam" id="PF02434"/>
    </source>
</evidence>
<dbReference type="InterPro" id="IPR029044">
    <property type="entry name" value="Nucleotide-diphossugar_trans"/>
</dbReference>
<dbReference type="OrthoDB" id="414175at2759"/>
<comment type="subcellular location">
    <subcellularLocation>
        <location evidence="8">Endomembrane system</location>
        <topology evidence="8">Single-pass membrane protein</topology>
    </subcellularLocation>
    <subcellularLocation>
        <location evidence="1">Membrane</location>
        <topology evidence="1">Single-pass type II membrane protein</topology>
    </subcellularLocation>
</comment>
<keyword evidence="11" id="KW-1185">Reference proteome</keyword>
<keyword evidence="7" id="KW-0472">Membrane</keyword>
<dbReference type="InterPro" id="IPR003378">
    <property type="entry name" value="Fringe-like_glycosylTrfase"/>
</dbReference>
<dbReference type="RefSeq" id="XP_040782053.1">
    <property type="nucleotide sequence ID" value="XM_040916798.1"/>
</dbReference>
<evidence type="ECO:0000256" key="3">
    <source>
        <dbReference type="ARBA" id="ARBA00022679"/>
    </source>
</evidence>
<dbReference type="Pfam" id="PF02434">
    <property type="entry name" value="Fringe"/>
    <property type="match status" value="1"/>
</dbReference>
<dbReference type="PANTHER" id="PTHR10811">
    <property type="entry name" value="FRINGE-RELATED"/>
    <property type="match status" value="1"/>
</dbReference>
<dbReference type="Gene3D" id="3.90.550.50">
    <property type="match status" value="1"/>
</dbReference>
<evidence type="ECO:0000313" key="11">
    <source>
        <dbReference type="Proteomes" id="UP000803844"/>
    </source>
</evidence>
<evidence type="ECO:0000256" key="6">
    <source>
        <dbReference type="ARBA" id="ARBA00022989"/>
    </source>
</evidence>
<feature type="non-terminal residue" evidence="10">
    <location>
        <position position="1"/>
    </location>
</feature>
<evidence type="ECO:0000256" key="4">
    <source>
        <dbReference type="ARBA" id="ARBA00022692"/>
    </source>
</evidence>
<keyword evidence="4" id="KW-0812">Transmembrane</keyword>
<evidence type="ECO:0000256" key="2">
    <source>
        <dbReference type="ARBA" id="ARBA00022676"/>
    </source>
</evidence>
<evidence type="ECO:0000256" key="7">
    <source>
        <dbReference type="ARBA" id="ARBA00023136"/>
    </source>
</evidence>
<dbReference type="SUPFAM" id="SSF53448">
    <property type="entry name" value="Nucleotide-diphospho-sugar transferases"/>
    <property type="match status" value="1"/>
</dbReference>
<keyword evidence="2" id="KW-0328">Glycosyltransferase</keyword>
<proteinExistence type="predicted"/>
<dbReference type="GO" id="GO:0016757">
    <property type="term" value="F:glycosyltransferase activity"/>
    <property type="evidence" value="ECO:0007669"/>
    <property type="project" value="UniProtKB-KW"/>
</dbReference>